<protein>
    <recommendedName>
        <fullName evidence="1">DUF6985 domain-containing protein</fullName>
    </recommendedName>
</protein>
<evidence type="ECO:0000313" key="3">
    <source>
        <dbReference type="Proteomes" id="UP000194435"/>
    </source>
</evidence>
<evidence type="ECO:0000313" key="2">
    <source>
        <dbReference type="EMBL" id="SME45966.1"/>
    </source>
</evidence>
<comment type="caution">
    <text evidence="2">The sequence shown here is derived from an EMBL/GenBank/DDBJ whole genome shotgun (WGS) entry which is preliminary data.</text>
</comment>
<dbReference type="Proteomes" id="UP000194435">
    <property type="component" value="Unassembled WGS sequence"/>
</dbReference>
<evidence type="ECO:0000259" key="1">
    <source>
        <dbReference type="Pfam" id="PF22481"/>
    </source>
</evidence>
<reference evidence="2 3" key="1">
    <citation type="submission" date="2017-04" db="EMBL/GenBank/DDBJ databases">
        <authorList>
            <person name="Criscuolo A."/>
        </authorList>
    </citation>
    <scope>NUCLEOTIDE SEQUENCE [LARGE SCALE GENOMIC DNA]</scope>
    <source>
        <strain evidence="2">16-00221</strain>
    </source>
</reference>
<accession>A0A9X8SP00</accession>
<dbReference type="Pfam" id="PF22481">
    <property type="entry name" value="DUF6985"/>
    <property type="match status" value="1"/>
</dbReference>
<feature type="domain" description="DUF6985" evidence="1">
    <location>
        <begin position="9"/>
        <end position="156"/>
    </location>
</feature>
<dbReference type="AlphaFoldDB" id="A0A9X8SP00"/>
<dbReference type="InterPro" id="IPR054254">
    <property type="entry name" value="DUF6985"/>
</dbReference>
<gene>
    <name evidence="2" type="ORF">BACERE00221_04796</name>
</gene>
<dbReference type="EMBL" id="FWZC01000086">
    <property type="protein sequence ID" value="SME45966.1"/>
    <property type="molecule type" value="Genomic_DNA"/>
</dbReference>
<organism evidence="2 3">
    <name type="scientific">Bacillus paranthracis</name>
    <dbReference type="NCBI Taxonomy" id="2026186"/>
    <lineage>
        <taxon>Bacteria</taxon>
        <taxon>Bacillati</taxon>
        <taxon>Bacillota</taxon>
        <taxon>Bacilli</taxon>
        <taxon>Bacillales</taxon>
        <taxon>Bacillaceae</taxon>
        <taxon>Bacillus</taxon>
        <taxon>Bacillus cereus group</taxon>
    </lineage>
</organism>
<proteinExistence type="predicted"/>
<name>A0A9X8SP00_9BACI</name>
<sequence>MLMEVNNSVFGEIEYNYAWAKCMPITFIGNVTEIDLMIDGEEDGVFDEGQYVAYQSLIKNWEEVQISLLQSILDYYKQRRCELGYDIGVRESYPLVETTDQMLEMVSLDGIVVPYAHITEGREVGITFNCTWDIENGVGVRLLNEKVMEVGYQDIIF</sequence>